<dbReference type="GO" id="GO:0006400">
    <property type="term" value="P:tRNA modification"/>
    <property type="evidence" value="ECO:0007669"/>
    <property type="project" value="InterPro"/>
</dbReference>
<dbReference type="GO" id="GO:0046872">
    <property type="term" value="F:metal ion binding"/>
    <property type="evidence" value="ECO:0007669"/>
    <property type="project" value="UniProtKB-KW"/>
</dbReference>
<dbReference type="SUPFAM" id="SSF51713">
    <property type="entry name" value="tRNA-guanine transglycosylase"/>
    <property type="match status" value="1"/>
</dbReference>
<evidence type="ECO:0000259" key="6">
    <source>
        <dbReference type="Pfam" id="PF01702"/>
    </source>
</evidence>
<dbReference type="PANTHER" id="PTHR46064">
    <property type="entry name" value="QUEUINE TRNA-RIBOSYLTRANSFERASE ACCESSORY SUBUNIT 2"/>
    <property type="match status" value="1"/>
</dbReference>
<sequence>MVPIAAPTHSFCVHLPAAGNFKLKTNMRFVVKACSNNGSRARRGTLYMGGVEVDTPCLLLATRKGLPHFITPDLLHSLHPNARAMEISPLHFWECPSPSTVTAIGGVHGMLSMPEYGFIAIPRDSVMCIPNAEGSNKFGASFETPYGHRMVKPVQYMENICALKPNLWSSLPDEVPSWVSDKRNIISVDRTTRWLDDCLSMQPTGSESAALGAVVGGTSLELRERSASEVASRNVAGFLLAGFGLGESIEDRPVLLDAIMRNLPEDKPRHISGLGLPVEVLQGVAAGIDLFDSTYPYLLTMGGYAMTFPLNMEEKLFVSKESNVELSDIGDDSAKINLRATIYRNDASPIMQSCSCYTCQKHTKAYINHLLNTHEMLAQTLLEIHNTHHYLQFFEAVRHAINVNNFNMFSSWFVKHRR</sequence>
<dbReference type="Pfam" id="PF01702">
    <property type="entry name" value="TGT"/>
    <property type="match status" value="1"/>
</dbReference>
<dbReference type="InterPro" id="IPR028592">
    <property type="entry name" value="QTRTD1"/>
</dbReference>
<dbReference type="NCBIfam" id="TIGR00449">
    <property type="entry name" value="tgt_general"/>
    <property type="match status" value="1"/>
</dbReference>
<protein>
    <recommendedName>
        <fullName evidence="5">Queuine tRNA-ribosyltransferase accessory subunit 2</fullName>
    </recommendedName>
    <alternativeName>
        <fullName evidence="5">Queuine tRNA-ribosyltransferase domain-containing protein 1</fullName>
    </alternativeName>
</protein>
<evidence type="ECO:0000256" key="5">
    <source>
        <dbReference type="HAMAP-Rule" id="MF_03043"/>
    </source>
</evidence>
<comment type="function">
    <text evidence="5">Non-catalytic subunit of the queuine tRNA-ribosyltransferase (TGT) that catalyzes the base-exchange of a guanine (G) residue with queuine (Q) at position 34 (anticodon wobble position) in tRNAs with GU(N) anticodons (tRNA-Asp, -Asn, -His and -Tyr), resulting in the hypermodified nucleoside queuosine (7-(((4,5-cis-dihydroxy-2-cyclopenten-1-yl)amino)methyl)-7-deazaguanosine).</text>
</comment>
<dbReference type="HAMAP" id="MF_03043">
    <property type="entry name" value="QTRT2"/>
    <property type="match status" value="1"/>
</dbReference>
<dbReference type="InterPro" id="IPR002616">
    <property type="entry name" value="tRNA_ribo_trans-like"/>
</dbReference>
<feature type="binding site" evidence="5">
    <location>
        <position position="359"/>
    </location>
    <ligand>
        <name>Zn(2+)</name>
        <dbReference type="ChEBI" id="CHEBI:29105"/>
    </ligand>
</feature>
<comment type="cofactor">
    <cofactor evidence="5">
        <name>Zn(2+)</name>
        <dbReference type="ChEBI" id="CHEBI:29105"/>
    </cofactor>
    <text evidence="5">Binds 1 zinc ion per subunit.</text>
</comment>
<keyword evidence="2 5" id="KW-0819">tRNA processing</keyword>
<comment type="subunit">
    <text evidence="5">Heterodimer of a catalytic subunit and an accessory subunit.</text>
</comment>
<evidence type="ECO:0000313" key="7">
    <source>
        <dbReference type="EMBL" id="ACN40362.1"/>
    </source>
</evidence>
<comment type="similarity">
    <text evidence="5">Belongs to the queuine tRNA-ribosyltransferase family. QTRT2 subfamily.</text>
</comment>
<evidence type="ECO:0000256" key="2">
    <source>
        <dbReference type="ARBA" id="ARBA00022694"/>
    </source>
</evidence>
<keyword evidence="1 5" id="KW-0963">Cytoplasm</keyword>
<evidence type="ECO:0000256" key="1">
    <source>
        <dbReference type="ARBA" id="ARBA00022490"/>
    </source>
</evidence>
<reference evidence="7" key="1">
    <citation type="submission" date="2009-02" db="EMBL/GenBank/DDBJ databases">
        <title>Full length sequence-verified cDNA sequences from Sitka spruce (Picea sitchensis).</title>
        <authorList>
            <person name="Reid K.E."/>
            <person name="Liao N."/>
            <person name="Ralph S."/>
            <person name="Kolosova N."/>
            <person name="Oddy C."/>
            <person name="Moore R."/>
            <person name="Mayo M."/>
            <person name="Wagner S."/>
            <person name="King J."/>
            <person name="Yanchuk A."/>
            <person name="Holt R."/>
            <person name="Jones S."/>
            <person name="Marra M."/>
            <person name="Ritland C.E."/>
            <person name="Ritland K."/>
            <person name="Bohlmann J."/>
        </authorList>
    </citation>
    <scope>NUCLEOTIDE SEQUENCE</scope>
    <source>
        <tissue evidence="7">Green portion of the leader tissue</tissue>
    </source>
</reference>
<name>C0PRC2_PICSI</name>
<feature type="binding site" evidence="5">
    <location>
        <position position="385"/>
    </location>
    <ligand>
        <name>Zn(2+)</name>
        <dbReference type="ChEBI" id="CHEBI:29105"/>
    </ligand>
</feature>
<evidence type="ECO:0000256" key="4">
    <source>
        <dbReference type="ARBA" id="ARBA00022833"/>
    </source>
</evidence>
<feature type="binding site" evidence="5">
    <location>
        <position position="356"/>
    </location>
    <ligand>
        <name>Zn(2+)</name>
        <dbReference type="ChEBI" id="CHEBI:29105"/>
    </ligand>
</feature>
<organism evidence="7">
    <name type="scientific">Picea sitchensis</name>
    <name type="common">Sitka spruce</name>
    <name type="synonym">Pinus sitchensis</name>
    <dbReference type="NCBI Taxonomy" id="3332"/>
    <lineage>
        <taxon>Eukaryota</taxon>
        <taxon>Viridiplantae</taxon>
        <taxon>Streptophyta</taxon>
        <taxon>Embryophyta</taxon>
        <taxon>Tracheophyta</taxon>
        <taxon>Spermatophyta</taxon>
        <taxon>Pinopsida</taxon>
        <taxon>Pinidae</taxon>
        <taxon>Conifers I</taxon>
        <taxon>Pinales</taxon>
        <taxon>Pinaceae</taxon>
        <taxon>Picea</taxon>
    </lineage>
</organism>
<dbReference type="InterPro" id="IPR050852">
    <property type="entry name" value="Queuine_tRNA-ribosyltrfase"/>
</dbReference>
<accession>C0PRC2</accession>
<proteinExistence type="evidence at transcript level"/>
<dbReference type="GO" id="GO:0005737">
    <property type="term" value="C:cytoplasm"/>
    <property type="evidence" value="ECO:0007669"/>
    <property type="project" value="UniProtKB-SubCell"/>
</dbReference>
<dbReference type="PANTHER" id="PTHR46064:SF1">
    <property type="entry name" value="QUEUINE TRNA-RIBOSYLTRANSFERASE ACCESSORY SUBUNIT 2"/>
    <property type="match status" value="1"/>
</dbReference>
<feature type="binding site" evidence="5">
    <location>
        <position position="354"/>
    </location>
    <ligand>
        <name>Zn(2+)</name>
        <dbReference type="ChEBI" id="CHEBI:29105"/>
    </ligand>
</feature>
<dbReference type="FunFam" id="3.20.20.105:FF:000003">
    <property type="entry name" value="Queuine tRNA-ribosyltransferase accessory subunit 2"/>
    <property type="match status" value="1"/>
</dbReference>
<dbReference type="Gene3D" id="3.20.20.105">
    <property type="entry name" value="Queuine tRNA-ribosyltransferase-like"/>
    <property type="match status" value="1"/>
</dbReference>
<comment type="subcellular location">
    <subcellularLocation>
        <location evidence="5">Cytoplasm</location>
    </subcellularLocation>
</comment>
<dbReference type="EMBL" id="BT070866">
    <property type="protein sequence ID" value="ACN40362.1"/>
    <property type="molecule type" value="mRNA"/>
</dbReference>
<dbReference type="GO" id="GO:0008479">
    <property type="term" value="F:tRNA-guanosine(34) queuine transglycosylase activity"/>
    <property type="evidence" value="ECO:0007669"/>
    <property type="project" value="UniProtKB-UniRule"/>
</dbReference>
<keyword evidence="4 5" id="KW-0862">Zinc</keyword>
<dbReference type="AlphaFoldDB" id="C0PRC2"/>
<keyword evidence="3 5" id="KW-0479">Metal-binding</keyword>
<feature type="domain" description="tRNA-guanine(15) transglycosylase-like" evidence="6">
    <location>
        <begin position="40"/>
        <end position="416"/>
    </location>
</feature>
<dbReference type="InterPro" id="IPR036511">
    <property type="entry name" value="TGT-like_sf"/>
</dbReference>
<evidence type="ECO:0000256" key="3">
    <source>
        <dbReference type="ARBA" id="ARBA00022723"/>
    </source>
</evidence>